<reference evidence="2" key="1">
    <citation type="submission" date="2018-02" db="EMBL/GenBank/DDBJ databases">
        <authorList>
            <person name="O'Hara-Hanley K."/>
            <person name="Soby S."/>
        </authorList>
    </citation>
    <scope>NUCLEOTIDE SEQUENCE [LARGE SCALE GENOMIC DNA]</scope>
    <source>
        <strain evidence="2">MWU14-2602</strain>
    </source>
</reference>
<dbReference type="EMBL" id="PQWB01000037">
    <property type="protein sequence ID" value="POZ62081.1"/>
    <property type="molecule type" value="Genomic_DNA"/>
</dbReference>
<dbReference type="InterPro" id="IPR055091">
    <property type="entry name" value="WelO5-like"/>
</dbReference>
<organism evidence="1 2">
    <name type="scientific">Chromobacterium alticapitis</name>
    <dbReference type="NCBI Taxonomy" id="2073169"/>
    <lineage>
        <taxon>Bacteria</taxon>
        <taxon>Pseudomonadati</taxon>
        <taxon>Pseudomonadota</taxon>
        <taxon>Betaproteobacteria</taxon>
        <taxon>Neisseriales</taxon>
        <taxon>Chromobacteriaceae</taxon>
        <taxon>Chromobacterium</taxon>
    </lineage>
</organism>
<sequence>MRLTTPAHAGWSAGPAEELTRASLHQLFTNQIPFIRLRNFASVAECEQLVKQAGRYGFSPYRGVEPQINKIGITVFEYNRLSQERYFSDAAAATTQLQDIFDNSFDPIERLMGQIQHAGMHAIVARRGNGQPYYAGLVRRIENGTLLHIDFAPAEQQEWEVAGITHQLAWNLYLRTSEDQGKTHIYNRQWTPQDDVFRDGTYGYDPQVAAGCQQISFQPRPGELVIFNTRNFHYVDPTPDERVTVTSAIGRISDDETVFWS</sequence>
<comment type="caution">
    <text evidence="1">The sequence shown here is derived from an EMBL/GenBank/DDBJ whole genome shotgun (WGS) entry which is preliminary data.</text>
</comment>
<protein>
    <recommendedName>
        <fullName evidence="3">Prolyl 4-hydroxylase alpha subunit Fe(2+) 2OG dioxygenase domain-containing protein</fullName>
    </recommendedName>
</protein>
<evidence type="ECO:0000313" key="1">
    <source>
        <dbReference type="EMBL" id="POZ62081.1"/>
    </source>
</evidence>
<dbReference type="Proteomes" id="UP000237082">
    <property type="component" value="Unassembled WGS sequence"/>
</dbReference>
<proteinExistence type="predicted"/>
<accession>A0A2S5DGD6</accession>
<evidence type="ECO:0000313" key="2">
    <source>
        <dbReference type="Proteomes" id="UP000237082"/>
    </source>
</evidence>
<dbReference type="OrthoDB" id="549777at2"/>
<evidence type="ECO:0008006" key="3">
    <source>
        <dbReference type="Google" id="ProtNLM"/>
    </source>
</evidence>
<dbReference type="Gene3D" id="2.60.120.620">
    <property type="entry name" value="q2cbj1_9rhob like domain"/>
    <property type="match status" value="1"/>
</dbReference>
<gene>
    <name evidence="1" type="ORF">C2I19_10365</name>
</gene>
<keyword evidence="2" id="KW-1185">Reference proteome</keyword>
<name>A0A2S5DGD6_9NEIS</name>
<dbReference type="Pfam" id="PF22814">
    <property type="entry name" value="WelO5"/>
    <property type="match status" value="1"/>
</dbReference>
<dbReference type="AlphaFoldDB" id="A0A2S5DGD6"/>